<proteinExistence type="predicted"/>
<gene>
    <name evidence="2" type="ORF">DY000_02063559</name>
    <name evidence="1" type="ORF">F2Q70_00045206</name>
</gene>
<reference evidence="2 3" key="3">
    <citation type="journal article" date="2020" name="BMC Genomics">
        <title>Intraspecific diversification of the crop wild relative Brassica cretica Lam. using demographic model selection.</title>
        <authorList>
            <person name="Kioukis A."/>
            <person name="Michalopoulou V.A."/>
            <person name="Briers L."/>
            <person name="Pirintsos S."/>
            <person name="Studholme D.J."/>
            <person name="Pavlidis P."/>
            <person name="Sarris P.F."/>
        </authorList>
    </citation>
    <scope>NUCLEOTIDE SEQUENCE [LARGE SCALE GENOMIC DNA]</scope>
    <source>
        <strain evidence="3">cv. PFS-1207/04</strain>
        <strain evidence="2">PFS-1207/04</strain>
    </source>
</reference>
<sequence length="147" mass="16405">MSSTLRVRSCRNLQSLMMFDLSISSKSHPRVSLFLVDSVVDFDSVYLISMGERVRRMRVEKNRASLFEKYAAESGVEGDYDAQFKNLGKLVTDLQDQILYKLDEGLKPVASTSQSSSRIISHVKDSEGVALCVEDNGKETKESVSGE</sequence>
<organism evidence="1">
    <name type="scientific">Brassica cretica</name>
    <name type="common">Mustard</name>
    <dbReference type="NCBI Taxonomy" id="69181"/>
    <lineage>
        <taxon>Eukaryota</taxon>
        <taxon>Viridiplantae</taxon>
        <taxon>Streptophyta</taxon>
        <taxon>Embryophyta</taxon>
        <taxon>Tracheophyta</taxon>
        <taxon>Spermatophyta</taxon>
        <taxon>Magnoliopsida</taxon>
        <taxon>eudicotyledons</taxon>
        <taxon>Gunneridae</taxon>
        <taxon>Pentapetalae</taxon>
        <taxon>rosids</taxon>
        <taxon>malvids</taxon>
        <taxon>Brassicales</taxon>
        <taxon>Brassicaceae</taxon>
        <taxon>Brassiceae</taxon>
        <taxon>Brassica</taxon>
    </lineage>
</organism>
<protein>
    <submittedName>
        <fullName evidence="1">Uncharacterized protein</fullName>
    </submittedName>
</protein>
<comment type="caution">
    <text evidence="1">The sequence shown here is derived from an EMBL/GenBank/DDBJ whole genome shotgun (WGS) entry which is preliminary data.</text>
</comment>
<dbReference type="AlphaFoldDB" id="A0A8S9KIT9"/>
<accession>A0A8S9KIT9</accession>
<evidence type="ECO:0000313" key="2">
    <source>
        <dbReference type="EMBL" id="KAF3517097.1"/>
    </source>
</evidence>
<reference evidence="2" key="2">
    <citation type="submission" date="2019-12" db="EMBL/GenBank/DDBJ databases">
        <authorList>
            <person name="Studholme D.J."/>
            <person name="Sarris P."/>
        </authorList>
    </citation>
    <scope>NUCLEOTIDE SEQUENCE</scope>
    <source>
        <strain evidence="2">PFS-1207/04</strain>
        <tissue evidence="2">Leaf</tissue>
    </source>
</reference>
<keyword evidence="3" id="KW-1185">Reference proteome</keyword>
<dbReference type="OrthoDB" id="10575612at2759"/>
<name>A0A8S9KIT9_BRACR</name>
<dbReference type="EMBL" id="QGKY02000164">
    <property type="protein sequence ID" value="KAF2593882.1"/>
    <property type="molecule type" value="Genomic_DNA"/>
</dbReference>
<evidence type="ECO:0000313" key="1">
    <source>
        <dbReference type="EMBL" id="KAF2593882.1"/>
    </source>
</evidence>
<dbReference type="Proteomes" id="UP000266723">
    <property type="component" value="Unassembled WGS sequence"/>
</dbReference>
<dbReference type="EMBL" id="QGKV02001556">
    <property type="protein sequence ID" value="KAF3517097.1"/>
    <property type="molecule type" value="Genomic_DNA"/>
</dbReference>
<evidence type="ECO:0000313" key="3">
    <source>
        <dbReference type="Proteomes" id="UP000266723"/>
    </source>
</evidence>
<reference evidence="1" key="1">
    <citation type="submission" date="2019-12" db="EMBL/GenBank/DDBJ databases">
        <title>Genome sequencing and annotation of Brassica cretica.</title>
        <authorList>
            <person name="Studholme D.J."/>
            <person name="Sarris P.F."/>
        </authorList>
    </citation>
    <scope>NUCLEOTIDE SEQUENCE</scope>
    <source>
        <strain evidence="1">PFS-102/07</strain>
        <tissue evidence="1">Leaf</tissue>
    </source>
</reference>